<dbReference type="NCBIfam" id="NF041644">
    <property type="entry name" value="CBO0543_fam"/>
    <property type="match status" value="1"/>
</dbReference>
<reference evidence="2 3" key="1">
    <citation type="submission" date="2017-08" db="EMBL/GenBank/DDBJ databases">
        <authorList>
            <person name="de Groot N.N."/>
        </authorList>
    </citation>
    <scope>NUCLEOTIDE SEQUENCE [LARGE SCALE GENOMIC DNA]</scope>
    <source>
        <strain evidence="2 3">JC228</strain>
    </source>
</reference>
<feature type="transmembrane region" description="Helical" evidence="1">
    <location>
        <begin position="124"/>
        <end position="144"/>
    </location>
</feature>
<evidence type="ECO:0000313" key="3">
    <source>
        <dbReference type="Proteomes" id="UP000219546"/>
    </source>
</evidence>
<dbReference type="EMBL" id="OAOP01000001">
    <property type="protein sequence ID" value="SNX67042.1"/>
    <property type="molecule type" value="Genomic_DNA"/>
</dbReference>
<accession>A0A285CHG6</accession>
<keyword evidence="1" id="KW-0472">Membrane</keyword>
<dbReference type="InterPro" id="IPR048147">
    <property type="entry name" value="CBO0543-like"/>
</dbReference>
<feature type="transmembrane region" description="Helical" evidence="1">
    <location>
        <begin position="6"/>
        <end position="22"/>
    </location>
</feature>
<dbReference type="AlphaFoldDB" id="A0A285CHG6"/>
<feature type="transmembrane region" description="Helical" evidence="1">
    <location>
        <begin position="91"/>
        <end position="112"/>
    </location>
</feature>
<feature type="transmembrane region" description="Helical" evidence="1">
    <location>
        <begin position="29"/>
        <end position="48"/>
    </location>
</feature>
<protein>
    <submittedName>
        <fullName evidence="2">Uncharacterized protein</fullName>
    </submittedName>
</protein>
<dbReference type="OrthoDB" id="1683460at2"/>
<feature type="transmembrane region" description="Helical" evidence="1">
    <location>
        <begin position="68"/>
        <end position="84"/>
    </location>
</feature>
<dbReference type="Proteomes" id="UP000219546">
    <property type="component" value="Unassembled WGS sequence"/>
</dbReference>
<gene>
    <name evidence="2" type="ORF">SAMN05877753_101356</name>
</gene>
<sequence length="161" mass="19397">MDKAILWTLLLIGVVLLFFGVRKPFIKDTLLVFLLSAYFSTFIGVFVVEEKMLRYPVRFLSEYFEVSILYEYVLFPVVCMYFFQTTRHSRYIGIALQCALYTTALTIVEVLLERYTDLIEYNTWNWIYTFISNFLLMIVVRILVHLINKRERWLENDRREV</sequence>
<evidence type="ECO:0000313" key="2">
    <source>
        <dbReference type="EMBL" id="SNX67042.1"/>
    </source>
</evidence>
<proteinExistence type="predicted"/>
<dbReference type="RefSeq" id="WP_097156873.1">
    <property type="nucleotide sequence ID" value="NZ_JBEPMQ010000003.1"/>
</dbReference>
<keyword evidence="1" id="KW-0812">Transmembrane</keyword>
<keyword evidence="1" id="KW-1133">Transmembrane helix</keyword>
<evidence type="ECO:0000256" key="1">
    <source>
        <dbReference type="SAM" id="Phobius"/>
    </source>
</evidence>
<name>A0A285CHG6_9BACI</name>
<keyword evidence="3" id="KW-1185">Reference proteome</keyword>
<organism evidence="2 3">
    <name type="scientific">Bacillus oleivorans</name>
    <dbReference type="NCBI Taxonomy" id="1448271"/>
    <lineage>
        <taxon>Bacteria</taxon>
        <taxon>Bacillati</taxon>
        <taxon>Bacillota</taxon>
        <taxon>Bacilli</taxon>
        <taxon>Bacillales</taxon>
        <taxon>Bacillaceae</taxon>
        <taxon>Bacillus</taxon>
    </lineage>
</organism>